<evidence type="ECO:0000256" key="2">
    <source>
        <dbReference type="ARBA" id="ARBA00022679"/>
    </source>
</evidence>
<evidence type="ECO:0000256" key="1">
    <source>
        <dbReference type="ARBA" id="ARBA00022603"/>
    </source>
</evidence>
<evidence type="ECO:0000313" key="6">
    <source>
        <dbReference type="Proteomes" id="UP000016933"/>
    </source>
</evidence>
<dbReference type="eggNOG" id="KOG3178">
    <property type="taxonomic scope" value="Eukaryota"/>
</dbReference>
<dbReference type="InterPro" id="IPR001077">
    <property type="entry name" value="COMT_C"/>
</dbReference>
<keyword evidence="3" id="KW-0949">S-adenosyl-L-methionine</keyword>
<keyword evidence="6" id="KW-1185">Reference proteome</keyword>
<dbReference type="STRING" id="675120.N1Q333"/>
<dbReference type="Proteomes" id="UP000016933">
    <property type="component" value="Unassembled WGS sequence"/>
</dbReference>
<dbReference type="EMBL" id="KB446535">
    <property type="protein sequence ID" value="EME50097.1"/>
    <property type="molecule type" value="Genomic_DNA"/>
</dbReference>
<dbReference type="InterPro" id="IPR016461">
    <property type="entry name" value="COMT-like"/>
</dbReference>
<reference evidence="6" key="1">
    <citation type="journal article" date="2012" name="PLoS Genet.">
        <title>The genomes of the fungal plant pathogens Cladosporium fulvum and Dothistroma septosporum reveal adaptation to different hosts and lifestyles but also signatures of common ancestry.</title>
        <authorList>
            <person name="de Wit P.J.G.M."/>
            <person name="van der Burgt A."/>
            <person name="Oekmen B."/>
            <person name="Stergiopoulos I."/>
            <person name="Abd-Elsalam K.A."/>
            <person name="Aerts A.L."/>
            <person name="Bahkali A.H."/>
            <person name="Beenen H.G."/>
            <person name="Chettri P."/>
            <person name="Cox M.P."/>
            <person name="Datema E."/>
            <person name="de Vries R.P."/>
            <person name="Dhillon B."/>
            <person name="Ganley A.R."/>
            <person name="Griffiths S.A."/>
            <person name="Guo Y."/>
            <person name="Hamelin R.C."/>
            <person name="Henrissat B."/>
            <person name="Kabir M.S."/>
            <person name="Jashni M.K."/>
            <person name="Kema G."/>
            <person name="Klaubauf S."/>
            <person name="Lapidus A."/>
            <person name="Levasseur A."/>
            <person name="Lindquist E."/>
            <person name="Mehrabi R."/>
            <person name="Ohm R.A."/>
            <person name="Owen T.J."/>
            <person name="Salamov A."/>
            <person name="Schwelm A."/>
            <person name="Schijlen E."/>
            <person name="Sun H."/>
            <person name="van den Burg H.A."/>
            <person name="van Ham R.C.H.J."/>
            <person name="Zhang S."/>
            <person name="Goodwin S.B."/>
            <person name="Grigoriev I.V."/>
            <person name="Collemare J."/>
            <person name="Bradshaw R.E."/>
        </authorList>
    </citation>
    <scope>NUCLEOTIDE SEQUENCE [LARGE SCALE GENOMIC DNA]</scope>
    <source>
        <strain evidence="6">NZE10 / CBS 128990</strain>
    </source>
</reference>
<evidence type="ECO:0000313" key="5">
    <source>
        <dbReference type="EMBL" id="EME50097.1"/>
    </source>
</evidence>
<dbReference type="InterPro" id="IPR029063">
    <property type="entry name" value="SAM-dependent_MTases_sf"/>
</dbReference>
<proteinExistence type="predicted"/>
<feature type="domain" description="O-methyltransferase C-terminal" evidence="4">
    <location>
        <begin position="221"/>
        <end position="388"/>
    </location>
</feature>
<dbReference type="HOGENOM" id="CLU_005533_1_4_1"/>
<dbReference type="OrthoDB" id="1606438at2759"/>
<dbReference type="Gene3D" id="1.10.10.10">
    <property type="entry name" value="Winged helix-like DNA-binding domain superfamily/Winged helix DNA-binding domain"/>
    <property type="match status" value="1"/>
</dbReference>
<keyword evidence="1" id="KW-0489">Methyltransferase</keyword>
<dbReference type="PANTHER" id="PTHR43712">
    <property type="entry name" value="PUTATIVE (AFU_ORTHOLOGUE AFUA_4G14580)-RELATED"/>
    <property type="match status" value="1"/>
</dbReference>
<accession>N1Q333</accession>
<keyword evidence="2" id="KW-0808">Transferase</keyword>
<dbReference type="PANTHER" id="PTHR43712:SF19">
    <property type="entry name" value="DUAL O-METHYLTRANSFERASE_FAD-DEPENDENT MONOOXYGENASE ELCB"/>
    <property type="match status" value="1"/>
</dbReference>
<sequence length="418" mass="47023">MAGQFEAMAQEVAREAKVLCDFFNESGYYQPAFNQGGFIEFDDLPKEVEASRKKLQAAATAVHDLASGPKAYVKSPSHNYHDTSTLGWLLNFKIPEAVPLHGSVSYARLATTCNVNESHLRSILRHSMTNHLFREPTLLILATDQHLRATLQHTTVELFPTSAKLIQAHETWMHKIEQNRAAFQVAWNTDLPIEEYLEQEGLEDRLTSYSNTHALLEGFSGYDMDHTIAAYDWSTIRRLVIIGGASSLTAISLARQFPNLRIMVEDQSHIIDKARANLPEDLERKIYFTVHDFTSPKPQPDEISGADVYILRDVLSHYSDEYAAQVLDGLVELLQDGAKLLIIDAVLPSKGLVSLAEERVLRGRDLEAILMENGKQRQLDEWEKLLHEVDSDLMINAVRRSGESAMSVLEVVVDERVG</sequence>
<dbReference type="GO" id="GO:0008171">
    <property type="term" value="F:O-methyltransferase activity"/>
    <property type="evidence" value="ECO:0007669"/>
    <property type="project" value="InterPro"/>
</dbReference>
<gene>
    <name evidence="5" type="ORF">DOTSEDRAFT_85334</name>
</gene>
<reference evidence="5 6" key="2">
    <citation type="journal article" date="2012" name="PLoS Pathog.">
        <title>Diverse lifestyles and strategies of plant pathogenesis encoded in the genomes of eighteen Dothideomycetes fungi.</title>
        <authorList>
            <person name="Ohm R.A."/>
            <person name="Feau N."/>
            <person name="Henrissat B."/>
            <person name="Schoch C.L."/>
            <person name="Horwitz B.A."/>
            <person name="Barry K.W."/>
            <person name="Condon B.J."/>
            <person name="Copeland A.C."/>
            <person name="Dhillon B."/>
            <person name="Glaser F."/>
            <person name="Hesse C.N."/>
            <person name="Kosti I."/>
            <person name="LaButti K."/>
            <person name="Lindquist E.A."/>
            <person name="Lucas S."/>
            <person name="Salamov A.A."/>
            <person name="Bradshaw R.E."/>
            <person name="Ciuffetti L."/>
            <person name="Hamelin R.C."/>
            <person name="Kema G.H.J."/>
            <person name="Lawrence C."/>
            <person name="Scott J.A."/>
            <person name="Spatafora J.W."/>
            <person name="Turgeon B.G."/>
            <person name="de Wit P.J.G.M."/>
            <person name="Zhong S."/>
            <person name="Goodwin S.B."/>
            <person name="Grigoriev I.V."/>
        </authorList>
    </citation>
    <scope>NUCLEOTIDE SEQUENCE [LARGE SCALE GENOMIC DNA]</scope>
    <source>
        <strain evidence="6">NZE10 / CBS 128990</strain>
    </source>
</reference>
<dbReference type="SUPFAM" id="SSF46785">
    <property type="entry name" value="Winged helix' DNA-binding domain"/>
    <property type="match status" value="1"/>
</dbReference>
<dbReference type="Gene3D" id="3.40.50.150">
    <property type="entry name" value="Vaccinia Virus protein VP39"/>
    <property type="match status" value="1"/>
</dbReference>
<dbReference type="OMA" id="CEPEPNM"/>
<dbReference type="AlphaFoldDB" id="N1Q333"/>
<evidence type="ECO:0000259" key="4">
    <source>
        <dbReference type="Pfam" id="PF00891"/>
    </source>
</evidence>
<dbReference type="InterPro" id="IPR036390">
    <property type="entry name" value="WH_DNA-bd_sf"/>
</dbReference>
<evidence type="ECO:0000256" key="3">
    <source>
        <dbReference type="ARBA" id="ARBA00022691"/>
    </source>
</evidence>
<dbReference type="InterPro" id="IPR036388">
    <property type="entry name" value="WH-like_DNA-bd_sf"/>
</dbReference>
<dbReference type="SUPFAM" id="SSF53335">
    <property type="entry name" value="S-adenosyl-L-methionine-dependent methyltransferases"/>
    <property type="match status" value="1"/>
</dbReference>
<dbReference type="Pfam" id="PF00891">
    <property type="entry name" value="Methyltransf_2"/>
    <property type="match status" value="1"/>
</dbReference>
<protein>
    <recommendedName>
        <fullName evidence="4">O-methyltransferase C-terminal domain-containing protein</fullName>
    </recommendedName>
</protein>
<dbReference type="PROSITE" id="PS51683">
    <property type="entry name" value="SAM_OMT_II"/>
    <property type="match status" value="1"/>
</dbReference>
<name>N1Q333_DOTSN</name>
<organism evidence="5 6">
    <name type="scientific">Dothistroma septosporum (strain NZE10 / CBS 128990)</name>
    <name type="common">Red band needle blight fungus</name>
    <name type="synonym">Mycosphaerella pini</name>
    <dbReference type="NCBI Taxonomy" id="675120"/>
    <lineage>
        <taxon>Eukaryota</taxon>
        <taxon>Fungi</taxon>
        <taxon>Dikarya</taxon>
        <taxon>Ascomycota</taxon>
        <taxon>Pezizomycotina</taxon>
        <taxon>Dothideomycetes</taxon>
        <taxon>Dothideomycetidae</taxon>
        <taxon>Mycosphaerellales</taxon>
        <taxon>Mycosphaerellaceae</taxon>
        <taxon>Dothistroma</taxon>
    </lineage>
</organism>
<dbReference type="GO" id="GO:0032259">
    <property type="term" value="P:methylation"/>
    <property type="evidence" value="ECO:0007669"/>
    <property type="project" value="UniProtKB-KW"/>
</dbReference>